<dbReference type="EMBL" id="VDLX02000001">
    <property type="protein sequence ID" value="KAB8197148.1"/>
    <property type="molecule type" value="Genomic_DNA"/>
</dbReference>
<dbReference type="OrthoDB" id="2408361at2"/>
<dbReference type="AlphaFoldDB" id="A0A5C4WWZ5"/>
<reference evidence="1 2" key="1">
    <citation type="submission" date="2019-10" db="EMBL/GenBank/DDBJ databases">
        <title>Nonomuraea sp. nov., isolated from Phyllanthus amarus.</title>
        <authorList>
            <person name="Klykleung N."/>
            <person name="Tanasupawat S."/>
        </authorList>
    </citation>
    <scope>NUCLEOTIDE SEQUENCE [LARGE SCALE GENOMIC DNA]</scope>
    <source>
        <strain evidence="1 2">PA1-10</strain>
    </source>
</reference>
<gene>
    <name evidence="1" type="ORF">FH608_000830</name>
</gene>
<dbReference type="InterPro" id="IPR040871">
    <property type="entry name" value="HopA1"/>
</dbReference>
<proteinExistence type="predicted"/>
<dbReference type="RefSeq" id="WP_139627778.1">
    <property type="nucleotide sequence ID" value="NZ_CP045572.1"/>
</dbReference>
<protein>
    <submittedName>
        <fullName evidence="1">Uncharacterized protein</fullName>
    </submittedName>
</protein>
<accession>A0A5C4WWZ5</accession>
<dbReference type="Pfam" id="PF17914">
    <property type="entry name" value="HopA1"/>
    <property type="match status" value="1"/>
</dbReference>
<evidence type="ECO:0000313" key="2">
    <source>
        <dbReference type="Proteomes" id="UP000312512"/>
    </source>
</evidence>
<name>A0A5C4WWZ5_9ACTN</name>
<sequence length="324" mass="34381">MTTIGVSPRLGELLAEIEVAQGANVAFVRDQKVEGSTPRELVGNLARALYVTLHCGREERDGLGPRTLRDRRLEERFTEATPHQATWLPVRNPRPSGQDGVTVVEIDGVRVAVPADAVLEPGESPHPGQVTLRVPSYRAALSPGFFLVDGSQGHPMDKPLLRVYVHVAEAEHAPRAWNAVLAGLEAANRPYRAKVCSSPLLYPRRDALVVYLGVSDWHLASAVEAAVRGLPGIGHDTSPFARRLAPGVGIACEPEDARPERAGMSFGEHRALALAEGLVAQAASGPGSSAGSAVAESLIAARIDPGEPARNSDSPEFPALQGVE</sequence>
<organism evidence="1 2">
    <name type="scientific">Nonomuraea phyllanthi</name>
    <dbReference type="NCBI Taxonomy" id="2219224"/>
    <lineage>
        <taxon>Bacteria</taxon>
        <taxon>Bacillati</taxon>
        <taxon>Actinomycetota</taxon>
        <taxon>Actinomycetes</taxon>
        <taxon>Streptosporangiales</taxon>
        <taxon>Streptosporangiaceae</taxon>
        <taxon>Nonomuraea</taxon>
    </lineage>
</organism>
<evidence type="ECO:0000313" key="1">
    <source>
        <dbReference type="EMBL" id="KAB8197148.1"/>
    </source>
</evidence>
<dbReference type="Proteomes" id="UP000312512">
    <property type="component" value="Unassembled WGS sequence"/>
</dbReference>
<comment type="caution">
    <text evidence="1">The sequence shown here is derived from an EMBL/GenBank/DDBJ whole genome shotgun (WGS) entry which is preliminary data.</text>
</comment>
<keyword evidence="2" id="KW-1185">Reference proteome</keyword>
<accession>A0A5P9YL23</accession>